<protein>
    <recommendedName>
        <fullName evidence="6 7">Large ribosomal subunit protein bL9</fullName>
    </recommendedName>
</protein>
<evidence type="ECO:0000256" key="5">
    <source>
        <dbReference type="ARBA" id="ARBA00023274"/>
    </source>
</evidence>
<reference evidence="9" key="1">
    <citation type="submission" date="2022-08" db="EMBL/GenBank/DDBJ databases">
        <title>Complete genome sequence of Mycoplasma molare type strain H 542.</title>
        <authorList>
            <person name="Spergser J."/>
        </authorList>
    </citation>
    <scope>NUCLEOTIDE SEQUENCE</scope>
    <source>
        <strain evidence="9">H 542</strain>
    </source>
</reference>
<organism evidence="9 10">
    <name type="scientific">Mesomycoplasma molare</name>
    <dbReference type="NCBI Taxonomy" id="171288"/>
    <lineage>
        <taxon>Bacteria</taxon>
        <taxon>Bacillati</taxon>
        <taxon>Mycoplasmatota</taxon>
        <taxon>Mycoplasmoidales</taxon>
        <taxon>Metamycoplasmataceae</taxon>
        <taxon>Mesomycoplasma</taxon>
    </lineage>
</organism>
<evidence type="ECO:0000256" key="1">
    <source>
        <dbReference type="ARBA" id="ARBA00010605"/>
    </source>
</evidence>
<evidence type="ECO:0000256" key="2">
    <source>
        <dbReference type="ARBA" id="ARBA00022730"/>
    </source>
</evidence>
<dbReference type="RefSeq" id="WP_027123591.1">
    <property type="nucleotide sequence ID" value="NZ_CP103423.1"/>
</dbReference>
<dbReference type="InterPro" id="IPR020594">
    <property type="entry name" value="Ribosomal_bL9_bac/chp"/>
</dbReference>
<dbReference type="GO" id="GO:0005840">
    <property type="term" value="C:ribosome"/>
    <property type="evidence" value="ECO:0007669"/>
    <property type="project" value="UniProtKB-KW"/>
</dbReference>
<dbReference type="Pfam" id="PF03948">
    <property type="entry name" value="Ribosomal_L9_C"/>
    <property type="match status" value="1"/>
</dbReference>
<comment type="function">
    <text evidence="7">Binds to the 23S rRNA.</text>
</comment>
<evidence type="ECO:0000256" key="4">
    <source>
        <dbReference type="ARBA" id="ARBA00022980"/>
    </source>
</evidence>
<dbReference type="NCBIfam" id="TIGR00158">
    <property type="entry name" value="L9"/>
    <property type="match status" value="1"/>
</dbReference>
<dbReference type="Gene3D" id="3.10.430.100">
    <property type="entry name" value="Ribosomal protein L9, C-terminal domain"/>
    <property type="match status" value="1"/>
</dbReference>
<evidence type="ECO:0000256" key="3">
    <source>
        <dbReference type="ARBA" id="ARBA00022884"/>
    </source>
</evidence>
<dbReference type="SUPFAM" id="SSF55653">
    <property type="entry name" value="Ribosomal protein L9 C-domain"/>
    <property type="match status" value="1"/>
</dbReference>
<comment type="similarity">
    <text evidence="1 7">Belongs to the bacterial ribosomal protein bL9 family.</text>
</comment>
<name>A0ABY5TU25_9BACT</name>
<feature type="domain" description="Ribosomal protein L9" evidence="8">
    <location>
        <begin position="12"/>
        <end position="39"/>
    </location>
</feature>
<dbReference type="Proteomes" id="UP001058364">
    <property type="component" value="Chromosome"/>
</dbReference>
<dbReference type="PROSITE" id="PS00651">
    <property type="entry name" value="RIBOSOMAL_L9"/>
    <property type="match status" value="1"/>
</dbReference>
<keyword evidence="2 7" id="KW-0699">rRNA-binding</keyword>
<dbReference type="InterPro" id="IPR036791">
    <property type="entry name" value="Ribosomal_bL9_C_sf"/>
</dbReference>
<gene>
    <name evidence="7 9" type="primary">rplI</name>
    <name evidence="9" type="ORF">NX772_03735</name>
</gene>
<keyword evidence="10" id="KW-1185">Reference proteome</keyword>
<evidence type="ECO:0000313" key="9">
    <source>
        <dbReference type="EMBL" id="UWD34167.1"/>
    </source>
</evidence>
<accession>A0ABY5TU25</accession>
<dbReference type="Pfam" id="PF01281">
    <property type="entry name" value="Ribosomal_L9_N"/>
    <property type="match status" value="1"/>
</dbReference>
<evidence type="ECO:0000259" key="8">
    <source>
        <dbReference type="PROSITE" id="PS00651"/>
    </source>
</evidence>
<evidence type="ECO:0000256" key="7">
    <source>
        <dbReference type="HAMAP-Rule" id="MF_00503"/>
    </source>
</evidence>
<keyword evidence="4 7" id="KW-0689">Ribosomal protein</keyword>
<dbReference type="PANTHER" id="PTHR21368">
    <property type="entry name" value="50S RIBOSOMAL PROTEIN L9"/>
    <property type="match status" value="1"/>
</dbReference>
<dbReference type="HAMAP" id="MF_00503">
    <property type="entry name" value="Ribosomal_bL9"/>
    <property type="match status" value="1"/>
</dbReference>
<evidence type="ECO:0000313" key="10">
    <source>
        <dbReference type="Proteomes" id="UP001058364"/>
    </source>
</evidence>
<dbReference type="InterPro" id="IPR020070">
    <property type="entry name" value="Ribosomal_bL9_N"/>
</dbReference>
<keyword evidence="3 7" id="KW-0694">RNA-binding</keyword>
<keyword evidence="5 7" id="KW-0687">Ribonucleoprotein</keyword>
<dbReference type="EMBL" id="CP103423">
    <property type="protein sequence ID" value="UWD34167.1"/>
    <property type="molecule type" value="Genomic_DNA"/>
</dbReference>
<sequence>MKVIIIKDCKDGKVNDVIEVSDGYAKNYLIRNGFAIPVNKKTTLFLNKKLENIEKEEQAKKAVAEKLMEEIHKVMLTFKLKETNNVIHGSITAKKVLKALEEKGIKLPKHSLEEHVHIASMGLTVLNVKLHKEVIAHLRVKVEKDE</sequence>
<dbReference type="InterPro" id="IPR009027">
    <property type="entry name" value="Ribosomal_bL9/RNase_H1_N"/>
</dbReference>
<dbReference type="InterPro" id="IPR000244">
    <property type="entry name" value="Ribosomal_bL9"/>
</dbReference>
<dbReference type="InterPro" id="IPR036935">
    <property type="entry name" value="Ribosomal_bL9_N_sf"/>
</dbReference>
<dbReference type="SUPFAM" id="SSF55658">
    <property type="entry name" value="L9 N-domain-like"/>
    <property type="match status" value="1"/>
</dbReference>
<evidence type="ECO:0000256" key="6">
    <source>
        <dbReference type="ARBA" id="ARBA00035292"/>
    </source>
</evidence>
<proteinExistence type="inferred from homology"/>
<dbReference type="InterPro" id="IPR020069">
    <property type="entry name" value="Ribosomal_bL9_C"/>
</dbReference>
<dbReference type="Gene3D" id="3.40.5.10">
    <property type="entry name" value="Ribosomal protein L9, N-terminal domain"/>
    <property type="match status" value="1"/>
</dbReference>